<evidence type="ECO:0000313" key="3">
    <source>
        <dbReference type="Proteomes" id="UP000215059"/>
    </source>
</evidence>
<name>A0A235FFJ7_9BACL</name>
<keyword evidence="1" id="KW-0812">Transmembrane</keyword>
<gene>
    <name evidence="2" type="ORF">CGZ90_07595</name>
</gene>
<dbReference type="OrthoDB" id="2973275at2"/>
<keyword evidence="3" id="KW-1185">Reference proteome</keyword>
<organism evidence="2 3">
    <name type="scientific">Fictibacillus aquaticus</name>
    <dbReference type="NCBI Taxonomy" id="2021314"/>
    <lineage>
        <taxon>Bacteria</taxon>
        <taxon>Bacillati</taxon>
        <taxon>Bacillota</taxon>
        <taxon>Bacilli</taxon>
        <taxon>Bacillales</taxon>
        <taxon>Fictibacillaceae</taxon>
        <taxon>Fictibacillus</taxon>
    </lineage>
</organism>
<keyword evidence="1" id="KW-1133">Transmembrane helix</keyword>
<dbReference type="Proteomes" id="UP000215059">
    <property type="component" value="Unassembled WGS sequence"/>
</dbReference>
<proteinExistence type="predicted"/>
<dbReference type="RefSeq" id="WP_094251696.1">
    <property type="nucleotide sequence ID" value="NZ_JBHLXL010000001.1"/>
</dbReference>
<reference evidence="2 3" key="1">
    <citation type="submission" date="2017-07" db="EMBL/GenBank/DDBJ databases">
        <title>Fictibacillus sp. nov. GDSW-R2A3 Genome sequencing and assembly.</title>
        <authorList>
            <person name="Mayilraj S."/>
        </authorList>
    </citation>
    <scope>NUCLEOTIDE SEQUENCE [LARGE SCALE GENOMIC DNA]</scope>
    <source>
        <strain evidence="2 3">GDSW-R2A3</strain>
    </source>
</reference>
<comment type="caution">
    <text evidence="2">The sequence shown here is derived from an EMBL/GenBank/DDBJ whole genome shotgun (WGS) entry which is preliminary data.</text>
</comment>
<protein>
    <submittedName>
        <fullName evidence="2">Uncharacterized protein</fullName>
    </submittedName>
</protein>
<evidence type="ECO:0000313" key="2">
    <source>
        <dbReference type="EMBL" id="OYD59734.1"/>
    </source>
</evidence>
<keyword evidence="1" id="KW-0472">Membrane</keyword>
<sequence length="483" mass="54598">MIEMIMVIAAGVLLLPVLFFLPTAMSIKNKMILLAVSLILASAGLFAADLLSYWTAALAIVGLAFIAAYLAEKRMPASAEALSASKESAVSEWDDSLYDFRDNTSTDRSLELSEEEPVAEDILEAEEVIAAELIAEPKQVEEEIEVITEEIADNAEQIEEAPVDLEMENLLIAEETLLAQTEEPASPDLLEDDLEFLLENREQLDAEEETIQHETSELAENRDWLEEIEDLNQPVHLEQQMEVNEPGTLQAEEMQELEEIAELEVIQEMEELEENLEPLEKLPAASVEGNTAEEQVEAEKVSESIQTEEVIELAPVEWISEDIELEEITEQPAAEESITEGTEEPMKEELEELTSELTEEELPAVEPMMEDEPSLIDSEEHSQPDMDTSVREMLLETLEHYQKQGDEASRHEMLSSILAQPLSDMDYYIFSRQLVESGLVREDYRGTETVLESMRTRLADYIIIQEEINDYFSILHTEKSIVQ</sequence>
<dbReference type="EMBL" id="NOII01000001">
    <property type="protein sequence ID" value="OYD59734.1"/>
    <property type="molecule type" value="Genomic_DNA"/>
</dbReference>
<feature type="transmembrane region" description="Helical" evidence="1">
    <location>
        <begin position="53"/>
        <end position="71"/>
    </location>
</feature>
<feature type="transmembrane region" description="Helical" evidence="1">
    <location>
        <begin position="6"/>
        <end position="24"/>
    </location>
</feature>
<dbReference type="AlphaFoldDB" id="A0A235FFJ7"/>
<accession>A0A235FFJ7</accession>
<evidence type="ECO:0000256" key="1">
    <source>
        <dbReference type="SAM" id="Phobius"/>
    </source>
</evidence>
<feature type="transmembrane region" description="Helical" evidence="1">
    <location>
        <begin position="31"/>
        <end position="47"/>
    </location>
</feature>